<protein>
    <submittedName>
        <fullName evidence="3">LysM peptidoglycan-binding domain-containing protein</fullName>
    </submittedName>
</protein>
<dbReference type="CDD" id="cd00118">
    <property type="entry name" value="LysM"/>
    <property type="match status" value="1"/>
</dbReference>
<dbReference type="SMART" id="SM00257">
    <property type="entry name" value="LysM"/>
    <property type="match status" value="1"/>
</dbReference>
<feature type="compositionally biased region" description="Low complexity" evidence="1">
    <location>
        <begin position="209"/>
        <end position="230"/>
    </location>
</feature>
<dbReference type="PROSITE" id="PS51782">
    <property type="entry name" value="LYSM"/>
    <property type="match status" value="1"/>
</dbReference>
<dbReference type="Pfam" id="PF01476">
    <property type="entry name" value="LysM"/>
    <property type="match status" value="1"/>
</dbReference>
<dbReference type="InterPro" id="IPR036779">
    <property type="entry name" value="LysM_dom_sf"/>
</dbReference>
<sequence length="394" mass="41855">MQVTCFYCGAEAVVTPEYPECRQCTGDLSSLITSDLKAAYYYEKARDAAEQGAHFIALQLIQRGLQAQDTSELHLLAAILYADLDREEQLRAHIGAIPVNDVLRPEAEALLKRLVQRRTGSLAQELDSNSGPQEAALADGSFWGWGVRNATVGAILVSVAAIAILVVLQNPVGNLQASVPDWLTQRAGPAPLVQTEVPASETELLLAAAGDSAQSEQSADSAASEEVVQAPEPATQAAVESVQANGSESGDAWSQQVALNVLERIALKRIDFGPVLGQLGYPELEEREIVAVVQGDQLVLMGTVESLAERATLLDAVSGIPGLGEVDAEALNVVVPSQTHIVVSGDSLWNLAYRYLGDGNLWPEIVAANPNSEDGLLVIGQEIQIPERQIPVGS</sequence>
<dbReference type="SUPFAM" id="SSF54106">
    <property type="entry name" value="LysM domain"/>
    <property type="match status" value="1"/>
</dbReference>
<evidence type="ECO:0000313" key="3">
    <source>
        <dbReference type="EMBL" id="MYD91790.1"/>
    </source>
</evidence>
<reference evidence="3" key="1">
    <citation type="submission" date="2019-09" db="EMBL/GenBank/DDBJ databases">
        <title>Characterisation of the sponge microbiome using genome-centric metagenomics.</title>
        <authorList>
            <person name="Engelberts J.P."/>
            <person name="Robbins S.J."/>
            <person name="De Goeij J.M."/>
            <person name="Aranda M."/>
            <person name="Bell S.C."/>
            <person name="Webster N.S."/>
        </authorList>
    </citation>
    <scope>NUCLEOTIDE SEQUENCE</scope>
    <source>
        <strain evidence="3">SB0662_bin_9</strain>
    </source>
</reference>
<proteinExistence type="predicted"/>
<evidence type="ECO:0000259" key="2">
    <source>
        <dbReference type="PROSITE" id="PS51782"/>
    </source>
</evidence>
<dbReference type="AlphaFoldDB" id="A0A6B1DVC5"/>
<comment type="caution">
    <text evidence="3">The sequence shown here is derived from an EMBL/GenBank/DDBJ whole genome shotgun (WGS) entry which is preliminary data.</text>
</comment>
<dbReference type="EMBL" id="VXPY01000114">
    <property type="protein sequence ID" value="MYD91790.1"/>
    <property type="molecule type" value="Genomic_DNA"/>
</dbReference>
<feature type="domain" description="LysM" evidence="2">
    <location>
        <begin position="338"/>
        <end position="385"/>
    </location>
</feature>
<accession>A0A6B1DVC5</accession>
<feature type="region of interest" description="Disordered" evidence="1">
    <location>
        <begin position="209"/>
        <end position="233"/>
    </location>
</feature>
<organism evidence="3">
    <name type="scientific">Caldilineaceae bacterium SB0662_bin_9</name>
    <dbReference type="NCBI Taxonomy" id="2605258"/>
    <lineage>
        <taxon>Bacteria</taxon>
        <taxon>Bacillati</taxon>
        <taxon>Chloroflexota</taxon>
        <taxon>Caldilineae</taxon>
        <taxon>Caldilineales</taxon>
        <taxon>Caldilineaceae</taxon>
    </lineage>
</organism>
<name>A0A6B1DVC5_9CHLR</name>
<evidence type="ECO:0000256" key="1">
    <source>
        <dbReference type="SAM" id="MobiDB-lite"/>
    </source>
</evidence>
<gene>
    <name evidence="3" type="ORF">F4Y08_15900</name>
</gene>
<dbReference type="Gene3D" id="3.10.350.10">
    <property type="entry name" value="LysM domain"/>
    <property type="match status" value="1"/>
</dbReference>
<dbReference type="InterPro" id="IPR018392">
    <property type="entry name" value="LysM"/>
</dbReference>